<name>A0A1Y0ENC1_9BURK</name>
<dbReference type="OrthoDB" id="5298497at2"/>
<protein>
    <submittedName>
        <fullName evidence="2">Uncharacterized protein</fullName>
    </submittedName>
</protein>
<dbReference type="EMBL" id="CP021455">
    <property type="protein sequence ID" value="ARU04809.1"/>
    <property type="molecule type" value="Genomic_DNA"/>
</dbReference>
<evidence type="ECO:0000313" key="3">
    <source>
        <dbReference type="Proteomes" id="UP000196138"/>
    </source>
</evidence>
<keyword evidence="1" id="KW-0472">Membrane</keyword>
<organism evidence="2 3">
    <name type="scientific">Comamonas serinivorans</name>
    <dbReference type="NCBI Taxonomy" id="1082851"/>
    <lineage>
        <taxon>Bacteria</taxon>
        <taxon>Pseudomonadati</taxon>
        <taxon>Pseudomonadota</taxon>
        <taxon>Betaproteobacteria</taxon>
        <taxon>Burkholderiales</taxon>
        <taxon>Comamonadaceae</taxon>
        <taxon>Comamonas</taxon>
    </lineage>
</organism>
<dbReference type="AlphaFoldDB" id="A0A1Y0ENC1"/>
<gene>
    <name evidence="2" type="ORF">CCO03_09065</name>
</gene>
<dbReference type="RefSeq" id="WP_087280115.1">
    <property type="nucleotide sequence ID" value="NZ_CP021455.1"/>
</dbReference>
<accession>A0A1Y0ENC1</accession>
<proteinExistence type="predicted"/>
<dbReference type="PANTHER" id="PTHR34351:SF1">
    <property type="entry name" value="SLR1927 PROTEIN"/>
    <property type="match status" value="1"/>
</dbReference>
<reference evidence="2 3" key="1">
    <citation type="submission" date="2017-05" db="EMBL/GenBank/DDBJ databases">
        <authorList>
            <person name="Song R."/>
            <person name="Chenine A.L."/>
            <person name="Ruprecht R.M."/>
        </authorList>
    </citation>
    <scope>NUCLEOTIDE SEQUENCE [LARGE SCALE GENOMIC DNA]</scope>
    <source>
        <strain evidence="2 3">DSM 26136</strain>
    </source>
</reference>
<feature type="transmembrane region" description="Helical" evidence="1">
    <location>
        <begin position="77"/>
        <end position="98"/>
    </location>
</feature>
<evidence type="ECO:0000313" key="2">
    <source>
        <dbReference type="EMBL" id="ARU04809.1"/>
    </source>
</evidence>
<evidence type="ECO:0000256" key="1">
    <source>
        <dbReference type="SAM" id="Phobius"/>
    </source>
</evidence>
<feature type="transmembrane region" description="Helical" evidence="1">
    <location>
        <begin position="53"/>
        <end position="71"/>
    </location>
</feature>
<dbReference type="Proteomes" id="UP000196138">
    <property type="component" value="Chromosome"/>
</dbReference>
<sequence length="331" mass="36826">MTDRLARLPGVQGLRARRSALRLRLRRWWQQRQTATDHLDLTQRNVYVLPTRAGLMLCVTLVALLIGSINYQLNLGYLLTFLLAGCTAMALFVSHGNLRGLGVTLRQVDEVYAGSASTVHIELTNTAKRPRFSVALHTYGSPQAHVVDVDAQAIHSVSLAVPWPARGEHALPLIVLESRFPMGAFRVWTVWRPRTSQLVYPRPEPQAPALPLGEARAGQGGTSTAQDWSEFDGVRPYRSGDPLKALLWKKFAKSNELVSRDGQASRQRQLWLDWARCGNLDPEARLSRLTAWTLQADKLGLPYGLRLPGRELQPGQGAAHRVACLKALALW</sequence>
<keyword evidence="1" id="KW-0812">Transmembrane</keyword>
<keyword evidence="3" id="KW-1185">Reference proteome</keyword>
<keyword evidence="1" id="KW-1133">Transmembrane helix</keyword>
<dbReference type="KEGG" id="cser:CCO03_09065"/>
<dbReference type="PANTHER" id="PTHR34351">
    <property type="entry name" value="SLR1927 PROTEIN-RELATED"/>
    <property type="match status" value="1"/>
</dbReference>